<feature type="transmembrane region" description="Helical" evidence="2">
    <location>
        <begin position="112"/>
        <end position="134"/>
    </location>
</feature>
<sequence length="139" mass="15124">MHLRMYSFQALSAGCSSSSSSSSSNRAPLQQCVHSAAVKAASGQLACSVRSFAARPRHRTALLPVRAIDDNRPQQPVDTPTSNLQQQQQQQQQQVQQQEEEPAMPPRRERDLVIPIAVAISLAAYALVALLGLIDSLSY</sequence>
<proteinExistence type="predicted"/>
<dbReference type="PROSITE" id="PS51257">
    <property type="entry name" value="PROKAR_LIPOPROTEIN"/>
    <property type="match status" value="1"/>
</dbReference>
<organism evidence="4 5">
    <name type="scientific">Tetradesmus obliquus</name>
    <name type="common">Green alga</name>
    <name type="synonym">Acutodesmus obliquus</name>
    <dbReference type="NCBI Taxonomy" id="3088"/>
    <lineage>
        <taxon>Eukaryota</taxon>
        <taxon>Viridiplantae</taxon>
        <taxon>Chlorophyta</taxon>
        <taxon>core chlorophytes</taxon>
        <taxon>Chlorophyceae</taxon>
        <taxon>CS clade</taxon>
        <taxon>Sphaeropleales</taxon>
        <taxon>Scenedesmaceae</taxon>
        <taxon>Tetradesmus</taxon>
    </lineage>
</organism>
<feature type="compositionally biased region" description="Polar residues" evidence="1">
    <location>
        <begin position="73"/>
        <end position="84"/>
    </location>
</feature>
<gene>
    <name evidence="4" type="ORF">BQ4739_LOCUS14067</name>
    <name evidence="3" type="ORF">BQ4739_LOCUS8165</name>
</gene>
<reference evidence="4 5" key="1">
    <citation type="submission" date="2016-10" db="EMBL/GenBank/DDBJ databases">
        <authorList>
            <person name="Cai Z."/>
        </authorList>
    </citation>
    <scope>NUCLEOTIDE SEQUENCE [LARGE SCALE GENOMIC DNA]</scope>
</reference>
<protein>
    <submittedName>
        <fullName evidence="4">Uncharacterized protein</fullName>
    </submittedName>
</protein>
<name>A0A383W849_TETOB</name>
<dbReference type="EMBL" id="FNXT01001198">
    <property type="protein sequence ID" value="SZX73817.1"/>
    <property type="molecule type" value="Genomic_DNA"/>
</dbReference>
<keyword evidence="2" id="KW-0472">Membrane</keyword>
<keyword evidence="2" id="KW-1133">Transmembrane helix</keyword>
<feature type="compositionally biased region" description="Low complexity" evidence="1">
    <location>
        <begin position="85"/>
        <end position="97"/>
    </location>
</feature>
<evidence type="ECO:0000256" key="2">
    <source>
        <dbReference type="SAM" id="Phobius"/>
    </source>
</evidence>
<keyword evidence="2" id="KW-0812">Transmembrane</keyword>
<dbReference type="EMBL" id="FNXT01000813">
    <property type="protein sequence ID" value="SZX67810.1"/>
    <property type="molecule type" value="Genomic_DNA"/>
</dbReference>
<accession>A0A383W849</accession>
<evidence type="ECO:0000313" key="5">
    <source>
        <dbReference type="Proteomes" id="UP000256970"/>
    </source>
</evidence>
<dbReference type="AlphaFoldDB" id="A0A383W849"/>
<feature type="region of interest" description="Disordered" evidence="1">
    <location>
        <begin position="63"/>
        <end position="107"/>
    </location>
</feature>
<dbReference type="Proteomes" id="UP000256970">
    <property type="component" value="Unassembled WGS sequence"/>
</dbReference>
<keyword evidence="5" id="KW-1185">Reference proteome</keyword>
<evidence type="ECO:0000313" key="3">
    <source>
        <dbReference type="EMBL" id="SZX67810.1"/>
    </source>
</evidence>
<evidence type="ECO:0000256" key="1">
    <source>
        <dbReference type="SAM" id="MobiDB-lite"/>
    </source>
</evidence>
<evidence type="ECO:0000313" key="4">
    <source>
        <dbReference type="EMBL" id="SZX73817.1"/>
    </source>
</evidence>